<dbReference type="RefSeq" id="WP_317635213.1">
    <property type="nucleotide sequence ID" value="NZ_AP026802.1"/>
</dbReference>
<sequence>MGEINKDEQRQLIERKLREKEEEFDDLKREQRNVSESFNNLHESLNQGFHRLRSLNEENIRFGNLMSRRIQQENDEKERQFRRSLECSEESLKEQYDLRARKIESETEELKLKKGSEKWD</sequence>
<dbReference type="KEGG" id="xap:XA3_18600"/>
<organism evidence="2 3">
    <name type="scientific">Xylocopilactobacillus apicola</name>
    <dbReference type="NCBI Taxonomy" id="2932184"/>
    <lineage>
        <taxon>Bacteria</taxon>
        <taxon>Bacillati</taxon>
        <taxon>Bacillota</taxon>
        <taxon>Bacilli</taxon>
        <taxon>Lactobacillales</taxon>
        <taxon>Lactobacillaceae</taxon>
        <taxon>Xylocopilactobacillus</taxon>
    </lineage>
</organism>
<proteinExistence type="predicted"/>
<evidence type="ECO:0000256" key="1">
    <source>
        <dbReference type="SAM" id="Coils"/>
    </source>
</evidence>
<keyword evidence="3" id="KW-1185">Reference proteome</keyword>
<accession>A0AAU9DTG8</accession>
<protein>
    <submittedName>
        <fullName evidence="2">Uncharacterized protein</fullName>
    </submittedName>
</protein>
<dbReference type="AlphaFoldDB" id="A0AAU9DTG8"/>
<evidence type="ECO:0000313" key="2">
    <source>
        <dbReference type="EMBL" id="BDR59419.1"/>
    </source>
</evidence>
<dbReference type="EMBL" id="AP026802">
    <property type="protein sequence ID" value="BDR59419.1"/>
    <property type="molecule type" value="Genomic_DNA"/>
</dbReference>
<feature type="coiled-coil region" evidence="1">
    <location>
        <begin position="3"/>
        <end position="37"/>
    </location>
</feature>
<keyword evidence="1" id="KW-0175">Coiled coil</keyword>
<reference evidence="2 3" key="1">
    <citation type="journal article" date="2023" name="Microbiol. Spectr.">
        <title>Symbiosis of Carpenter Bees with Uncharacterized Lactic Acid Bacteria Showing NAD Auxotrophy.</title>
        <authorList>
            <person name="Kawasaki S."/>
            <person name="Ozawa K."/>
            <person name="Mori T."/>
            <person name="Yamamoto A."/>
            <person name="Ito M."/>
            <person name="Ohkuma M."/>
            <person name="Sakamoto M."/>
            <person name="Matsutani M."/>
        </authorList>
    </citation>
    <scope>NUCLEOTIDE SEQUENCE [LARGE SCALE GENOMIC DNA]</scope>
    <source>
        <strain evidence="2 3">XA3</strain>
    </source>
</reference>
<gene>
    <name evidence="2" type="ORF">XA3_18600</name>
</gene>
<dbReference type="Proteomes" id="UP001321861">
    <property type="component" value="Chromosome"/>
</dbReference>
<name>A0AAU9DTG8_9LACO</name>
<evidence type="ECO:0000313" key="3">
    <source>
        <dbReference type="Proteomes" id="UP001321861"/>
    </source>
</evidence>